<evidence type="ECO:0000256" key="4">
    <source>
        <dbReference type="ARBA" id="ARBA00022989"/>
    </source>
</evidence>
<keyword evidence="10" id="KW-1185">Reference proteome</keyword>
<keyword evidence="5" id="KW-0406">Ion transport</keyword>
<name>A0A4S4LQ06_9AGAM</name>
<keyword evidence="2" id="KW-0813">Transport</keyword>
<dbReference type="Pfam" id="PF02386">
    <property type="entry name" value="TrkH"/>
    <property type="match status" value="1"/>
</dbReference>
<evidence type="ECO:0000256" key="6">
    <source>
        <dbReference type="ARBA" id="ARBA00023136"/>
    </source>
</evidence>
<feature type="region of interest" description="Disordered" evidence="7">
    <location>
        <begin position="858"/>
        <end position="894"/>
    </location>
</feature>
<dbReference type="InterPro" id="IPR051143">
    <property type="entry name" value="TrkH_K-transport"/>
</dbReference>
<evidence type="ECO:0008006" key="11">
    <source>
        <dbReference type="Google" id="ProtNLM"/>
    </source>
</evidence>
<dbReference type="GO" id="GO:1990573">
    <property type="term" value="P:potassium ion import across plasma membrane"/>
    <property type="evidence" value="ECO:0007669"/>
    <property type="project" value="TreeGrafter"/>
</dbReference>
<feature type="region of interest" description="Disordered" evidence="7">
    <location>
        <begin position="104"/>
        <end position="235"/>
    </location>
</feature>
<feature type="compositionally biased region" description="Polar residues" evidence="7">
    <location>
        <begin position="315"/>
        <end position="334"/>
    </location>
</feature>
<feature type="region of interest" description="Disordered" evidence="7">
    <location>
        <begin position="248"/>
        <end position="340"/>
    </location>
</feature>
<comment type="subcellular location">
    <subcellularLocation>
        <location evidence="1">Membrane</location>
        <topology evidence="1">Multi-pass membrane protein</topology>
    </subcellularLocation>
</comment>
<evidence type="ECO:0000256" key="5">
    <source>
        <dbReference type="ARBA" id="ARBA00023065"/>
    </source>
</evidence>
<evidence type="ECO:0000256" key="2">
    <source>
        <dbReference type="ARBA" id="ARBA00022448"/>
    </source>
</evidence>
<evidence type="ECO:0000313" key="9">
    <source>
        <dbReference type="EMBL" id="THH13668.1"/>
    </source>
</evidence>
<evidence type="ECO:0000256" key="7">
    <source>
        <dbReference type="SAM" id="MobiDB-lite"/>
    </source>
</evidence>
<gene>
    <name evidence="9" type="ORF">EW146_g6584</name>
</gene>
<dbReference type="GO" id="GO:0140107">
    <property type="term" value="F:high-affinity potassium ion transmembrane transporter activity"/>
    <property type="evidence" value="ECO:0007669"/>
    <property type="project" value="TreeGrafter"/>
</dbReference>
<evidence type="ECO:0000256" key="1">
    <source>
        <dbReference type="ARBA" id="ARBA00004141"/>
    </source>
</evidence>
<comment type="caution">
    <text evidence="9">The sequence shown here is derived from an EMBL/GenBank/DDBJ whole genome shotgun (WGS) entry which is preliminary data.</text>
</comment>
<feature type="transmembrane region" description="Helical" evidence="8">
    <location>
        <begin position="625"/>
        <end position="649"/>
    </location>
</feature>
<sequence>MAANDTCDPDVLGQSGVRVMDSGIHQEVGLRCIHTSSGLTSEYYLLHLHTRSPARRMFTIRCENIVAAAARRAVPSALDAQVESPKSWRIRMASLFRRGTRLHPIDEKVGQEDLNAPTNAAPPKERKSGASETRRLRPDMIRRMDDAPKLVNPSGWISESPSKFVDVEGQEPPREQTRQLAFADESMPSNPDRSTSTDSSSEEASDGSERVGRPAHRRSRRLSDPGKAAPHPAGNHMQRFETFNMTHGHPLVEGSETFPVPRTQTIEFAPPPRRSRPRSVDPSRPEHGSILPDMAHRRPTIETIDSEPHRPGGTRRSSSIGRTGTTHTHQSTPNRRNELDFGGFPWPPEIVSNIITFFFPSLKRRLNRTVTMPRTMTVTSHRPGVPSAVTKVVPYISFSAIVGRNSVFHALTNEQLEELGGVEYRALTALLWIVAGYHILIQMLAFTVIGPYMSIPRWKPALSPPAEHRPRISRFAFFQVVSAYTNAGMSLSDQSMIPFQSAYPMIIIMGILILAGNTAFPIFLRLSIWIISKLFPRNSRINETLHFLLDHPRRCFIYLFPSHQTWFLLTILVILKYVHDNIGSDLGTDWFFFLVLDIGNSAIDSIPIGMRFIDGLLQALAVRSAGFIIVSLSTVAPALKVLYVIMMYISVSLFMTKHKLPSYVSVRSTNVYEERSLGIYPEDEESDAEDDFSTSGARITVWSRYLTMHARKQLAFGNDLRRVSIENKPDFFTKDMWWLALALFLVCIIERDRLMNPENSGWFNIFSILFELVSAYGTVGLSLGVPYANYSFSGAFRPLSKLIVCAVMLRGRHRGLPVAIDRAVLLPVEYSQNEDGEPRSPAPSHRRRASLVSVPTIATGHNVGSGSIHDAAEHRHRPSHLVQTSTERANGRVP</sequence>
<feature type="compositionally biased region" description="Basic and acidic residues" evidence="7">
    <location>
        <begin position="278"/>
        <end position="287"/>
    </location>
</feature>
<evidence type="ECO:0000256" key="3">
    <source>
        <dbReference type="ARBA" id="ARBA00022692"/>
    </source>
</evidence>
<proteinExistence type="predicted"/>
<keyword evidence="3 8" id="KW-0812">Transmembrane</keyword>
<feature type="transmembrane region" description="Helical" evidence="8">
    <location>
        <begin position="472"/>
        <end position="491"/>
    </location>
</feature>
<dbReference type="AlphaFoldDB" id="A0A4S4LQ06"/>
<organism evidence="9 10">
    <name type="scientific">Bondarzewia mesenterica</name>
    <dbReference type="NCBI Taxonomy" id="1095465"/>
    <lineage>
        <taxon>Eukaryota</taxon>
        <taxon>Fungi</taxon>
        <taxon>Dikarya</taxon>
        <taxon>Basidiomycota</taxon>
        <taxon>Agaricomycotina</taxon>
        <taxon>Agaricomycetes</taxon>
        <taxon>Russulales</taxon>
        <taxon>Bondarzewiaceae</taxon>
        <taxon>Bondarzewia</taxon>
    </lineage>
</organism>
<reference evidence="9 10" key="1">
    <citation type="submission" date="2019-02" db="EMBL/GenBank/DDBJ databases">
        <title>Genome sequencing of the rare red list fungi Bondarzewia mesenterica.</title>
        <authorList>
            <person name="Buettner E."/>
            <person name="Kellner H."/>
        </authorList>
    </citation>
    <scope>NUCLEOTIDE SEQUENCE [LARGE SCALE GENOMIC DNA]</scope>
    <source>
        <strain evidence="9 10">DSM 108281</strain>
    </source>
</reference>
<feature type="transmembrane region" description="Helical" evidence="8">
    <location>
        <begin position="503"/>
        <end position="535"/>
    </location>
</feature>
<keyword evidence="6 8" id="KW-0472">Membrane</keyword>
<dbReference type="Proteomes" id="UP000310158">
    <property type="component" value="Unassembled WGS sequence"/>
</dbReference>
<evidence type="ECO:0000256" key="8">
    <source>
        <dbReference type="SAM" id="Phobius"/>
    </source>
</evidence>
<dbReference type="PANTHER" id="PTHR31064">
    <property type="entry name" value="POTASSIUM TRANSPORT PROTEIN DDB_G0292412-RELATED"/>
    <property type="match status" value="1"/>
</dbReference>
<feature type="transmembrane region" description="Helical" evidence="8">
    <location>
        <begin position="429"/>
        <end position="452"/>
    </location>
</feature>
<dbReference type="EMBL" id="SGPL01000336">
    <property type="protein sequence ID" value="THH13668.1"/>
    <property type="molecule type" value="Genomic_DNA"/>
</dbReference>
<feature type="compositionally biased region" description="Basic and acidic residues" evidence="7">
    <location>
        <begin position="294"/>
        <end position="310"/>
    </location>
</feature>
<feature type="compositionally biased region" description="Basic and acidic residues" evidence="7">
    <location>
        <begin position="123"/>
        <end position="148"/>
    </location>
</feature>
<dbReference type="OrthoDB" id="9999863at2759"/>
<accession>A0A4S4LQ06</accession>
<feature type="transmembrane region" description="Helical" evidence="8">
    <location>
        <begin position="556"/>
        <end position="578"/>
    </location>
</feature>
<dbReference type="GO" id="GO:0030007">
    <property type="term" value="P:intracellular potassium ion homeostasis"/>
    <property type="evidence" value="ECO:0007669"/>
    <property type="project" value="TreeGrafter"/>
</dbReference>
<protein>
    <recommendedName>
        <fullName evidence="11">Potassium transport protein</fullName>
    </recommendedName>
</protein>
<dbReference type="InterPro" id="IPR003445">
    <property type="entry name" value="Cat_transpt"/>
</dbReference>
<dbReference type="GO" id="GO:0005886">
    <property type="term" value="C:plasma membrane"/>
    <property type="evidence" value="ECO:0007669"/>
    <property type="project" value="TreeGrafter"/>
</dbReference>
<evidence type="ECO:0000313" key="10">
    <source>
        <dbReference type="Proteomes" id="UP000310158"/>
    </source>
</evidence>
<feature type="transmembrane region" description="Helical" evidence="8">
    <location>
        <begin position="590"/>
        <end position="613"/>
    </location>
</feature>
<keyword evidence="4 8" id="KW-1133">Transmembrane helix</keyword>
<dbReference type="PANTHER" id="PTHR31064:SF30">
    <property type="entry name" value="HIGH-AFFINITY POTASSIUM TRANSPORT PROTEIN-RELATED"/>
    <property type="match status" value="1"/>
</dbReference>